<feature type="region of interest" description="Disordered" evidence="7">
    <location>
        <begin position="239"/>
        <end position="316"/>
    </location>
</feature>
<keyword evidence="5" id="KW-0413">Isomerase</keyword>
<keyword evidence="6" id="KW-0676">Redox-active center</keyword>
<feature type="chain" id="PRO_5026223701" description="protein disulfide-isomerase" evidence="8">
    <location>
        <begin position="19"/>
        <end position="523"/>
    </location>
</feature>
<feature type="compositionally biased region" description="Basic and acidic residues" evidence="7">
    <location>
        <begin position="248"/>
        <end position="258"/>
    </location>
</feature>
<dbReference type="InterPro" id="IPR057305">
    <property type="entry name" value="Thioredox_PDIA6_C"/>
</dbReference>
<reference evidence="10 11" key="1">
    <citation type="journal article" date="2016" name="Sci. Rep.">
        <title>Peltaster fructicola genome reveals evolution from an invasive phytopathogen to an ectophytic parasite.</title>
        <authorList>
            <person name="Xu C."/>
            <person name="Chen H."/>
            <person name="Gleason M.L."/>
            <person name="Xu J.R."/>
            <person name="Liu H."/>
            <person name="Zhang R."/>
            <person name="Sun G."/>
        </authorList>
    </citation>
    <scope>NUCLEOTIDE SEQUENCE [LARGE SCALE GENOMIC DNA]</scope>
    <source>
        <strain evidence="10 11">LNHT1506</strain>
    </source>
</reference>
<evidence type="ECO:0000256" key="6">
    <source>
        <dbReference type="ARBA" id="ARBA00023284"/>
    </source>
</evidence>
<dbReference type="AlphaFoldDB" id="A0A6H0XNU5"/>
<dbReference type="GO" id="GO:0034976">
    <property type="term" value="P:response to endoplasmic reticulum stress"/>
    <property type="evidence" value="ECO:0007669"/>
    <property type="project" value="TreeGrafter"/>
</dbReference>
<protein>
    <recommendedName>
        <fullName evidence="3">protein disulfide-isomerase</fullName>
        <ecNumber evidence="3">5.3.4.1</ecNumber>
    </recommendedName>
</protein>
<comment type="catalytic activity">
    <reaction evidence="1">
        <text>Catalyzes the rearrangement of -S-S- bonds in proteins.</text>
        <dbReference type="EC" id="5.3.4.1"/>
    </reaction>
</comment>
<dbReference type="PANTHER" id="PTHR45815:SF3">
    <property type="entry name" value="PROTEIN DISULFIDE-ISOMERASE A6"/>
    <property type="match status" value="1"/>
</dbReference>
<dbReference type="EMBL" id="CP051139">
    <property type="protein sequence ID" value="QIW96431.1"/>
    <property type="molecule type" value="Genomic_DNA"/>
</dbReference>
<evidence type="ECO:0000256" key="5">
    <source>
        <dbReference type="ARBA" id="ARBA00023235"/>
    </source>
</evidence>
<dbReference type="GO" id="GO:0005788">
    <property type="term" value="C:endoplasmic reticulum lumen"/>
    <property type="evidence" value="ECO:0007669"/>
    <property type="project" value="UniProtKB-SubCell"/>
</dbReference>
<organism evidence="10 11">
    <name type="scientific">Peltaster fructicola</name>
    <dbReference type="NCBI Taxonomy" id="286661"/>
    <lineage>
        <taxon>Eukaryota</taxon>
        <taxon>Fungi</taxon>
        <taxon>Dikarya</taxon>
        <taxon>Ascomycota</taxon>
        <taxon>Pezizomycotina</taxon>
        <taxon>Dothideomycetes</taxon>
        <taxon>Dothideomycetes incertae sedis</taxon>
        <taxon>Peltaster</taxon>
    </lineage>
</organism>
<feature type="signal peptide" evidence="8">
    <location>
        <begin position="1"/>
        <end position="18"/>
    </location>
</feature>
<evidence type="ECO:0000313" key="10">
    <source>
        <dbReference type="EMBL" id="QIW96431.1"/>
    </source>
</evidence>
<dbReference type="EC" id="5.3.4.1" evidence="3"/>
<comment type="subcellular location">
    <subcellularLocation>
        <location evidence="2">Endoplasmic reticulum lumen</location>
    </subcellularLocation>
</comment>
<sequence length="523" mass="56830">MVHASLLASSLLLPAALAAGLYSRDSPVLNVDSKSYNTLIAQSNHTSIVEFYAPWCGHCQNLKGAYERAAKQLTGLAKVAAINCDDEENKSFCGSMGVKGFPTLKIVRRNPKKPTARPFVEDYQGPREAKDIVTAVIDKIPNHVARPKGDEVDTWVKSEGVKALLFSNKGTVSALLKSLAIDYLDVISFAQIRDKDATVVEKYGVTNFPTLVLLPGGDAPTVTYTGELKKEAILEFLKAAAQPNPDPPAKKARTDKPKTNKSKASKDSSSLSKTSASQASAQASGAKPSQQSETIVDDGSPIPSPDPKVSDEKPIKVPKTVPAIPALPDGLSLQQKCLNSKSGTCILLLLPEGHPENPYPDEAKNSLSEIHHKHSGSGRKIFPFYQLPQTNSQAQALRKLLKLDEGVEIIAINGKKSWWHRYEDADYTQLGVERWIDEIRMGEAAKQKLPKTVIVDAADLPVEAAQQESADAADMKAKLKSQLPEGVDFEFEEIDDAEYEKIMKADDKKAGSSSQKPVDHEEL</sequence>
<dbReference type="InterPro" id="IPR013766">
    <property type="entry name" value="Thioredoxin_domain"/>
</dbReference>
<dbReference type="Pfam" id="PF00085">
    <property type="entry name" value="Thioredoxin"/>
    <property type="match status" value="1"/>
</dbReference>
<dbReference type="GO" id="GO:0003756">
    <property type="term" value="F:protein disulfide isomerase activity"/>
    <property type="evidence" value="ECO:0007669"/>
    <property type="project" value="UniProtKB-EC"/>
</dbReference>
<dbReference type="PANTHER" id="PTHR45815">
    <property type="entry name" value="PROTEIN DISULFIDE-ISOMERASE A6"/>
    <property type="match status" value="1"/>
</dbReference>
<evidence type="ECO:0000256" key="1">
    <source>
        <dbReference type="ARBA" id="ARBA00001182"/>
    </source>
</evidence>
<evidence type="ECO:0000256" key="2">
    <source>
        <dbReference type="ARBA" id="ARBA00004319"/>
    </source>
</evidence>
<dbReference type="Gene3D" id="3.40.30.10">
    <property type="entry name" value="Glutaredoxin"/>
    <property type="match status" value="2"/>
</dbReference>
<keyword evidence="4" id="KW-1015">Disulfide bond</keyword>
<dbReference type="InterPro" id="IPR017937">
    <property type="entry name" value="Thioredoxin_CS"/>
</dbReference>
<dbReference type="SUPFAM" id="SSF52833">
    <property type="entry name" value="Thioredoxin-like"/>
    <property type="match status" value="2"/>
</dbReference>
<proteinExistence type="predicted"/>
<evidence type="ECO:0000256" key="4">
    <source>
        <dbReference type="ARBA" id="ARBA00023157"/>
    </source>
</evidence>
<evidence type="ECO:0000259" key="9">
    <source>
        <dbReference type="PROSITE" id="PS51352"/>
    </source>
</evidence>
<dbReference type="PROSITE" id="PS00194">
    <property type="entry name" value="THIOREDOXIN_1"/>
    <property type="match status" value="1"/>
</dbReference>
<evidence type="ECO:0000256" key="3">
    <source>
        <dbReference type="ARBA" id="ARBA00012723"/>
    </source>
</evidence>
<evidence type="ECO:0000256" key="8">
    <source>
        <dbReference type="SAM" id="SignalP"/>
    </source>
</evidence>
<keyword evidence="8" id="KW-0732">Signal</keyword>
<dbReference type="PRINTS" id="PR00421">
    <property type="entry name" value="THIOREDOXIN"/>
</dbReference>
<feature type="domain" description="Thioredoxin" evidence="9">
    <location>
        <begin position="17"/>
        <end position="142"/>
    </location>
</feature>
<keyword evidence="11" id="KW-1185">Reference proteome</keyword>
<feature type="compositionally biased region" description="Low complexity" evidence="7">
    <location>
        <begin position="267"/>
        <end position="292"/>
    </location>
</feature>
<evidence type="ECO:0000313" key="11">
    <source>
        <dbReference type="Proteomes" id="UP000503462"/>
    </source>
</evidence>
<dbReference type="PROSITE" id="PS51352">
    <property type="entry name" value="THIOREDOXIN_2"/>
    <property type="match status" value="1"/>
</dbReference>
<dbReference type="Proteomes" id="UP000503462">
    <property type="component" value="Chromosome 1"/>
</dbReference>
<evidence type="ECO:0000256" key="7">
    <source>
        <dbReference type="SAM" id="MobiDB-lite"/>
    </source>
</evidence>
<dbReference type="GO" id="GO:0015035">
    <property type="term" value="F:protein-disulfide reductase activity"/>
    <property type="evidence" value="ECO:0007669"/>
    <property type="project" value="TreeGrafter"/>
</dbReference>
<gene>
    <name evidence="10" type="ORF">AMS68_001949</name>
</gene>
<accession>A0A6H0XNU5</accession>
<dbReference type="Pfam" id="PF24541">
    <property type="entry name" value="Thioredox_PDIA6_C"/>
    <property type="match status" value="1"/>
</dbReference>
<name>A0A6H0XNU5_9PEZI</name>
<dbReference type="OrthoDB" id="10264505at2759"/>
<feature type="region of interest" description="Disordered" evidence="7">
    <location>
        <begin position="504"/>
        <end position="523"/>
    </location>
</feature>
<dbReference type="InterPro" id="IPR036249">
    <property type="entry name" value="Thioredoxin-like_sf"/>
</dbReference>